<name>A0A3N9WCU8_9ACTN</name>
<keyword evidence="1" id="KW-0812">Transmembrane</keyword>
<comment type="caution">
    <text evidence="2">The sequence shown here is derived from an EMBL/GenBank/DDBJ whole genome shotgun (WGS) entry which is preliminary data.</text>
</comment>
<feature type="transmembrane region" description="Helical" evidence="1">
    <location>
        <begin position="7"/>
        <end position="29"/>
    </location>
</feature>
<protein>
    <submittedName>
        <fullName evidence="2">Uncharacterized protein</fullName>
    </submittedName>
</protein>
<gene>
    <name evidence="2" type="ORF">DLJ59_26525</name>
</gene>
<dbReference type="RefSeq" id="WP_124775598.1">
    <property type="nucleotide sequence ID" value="NZ_QGSZ01000287.1"/>
</dbReference>
<keyword evidence="1" id="KW-1133">Transmembrane helix</keyword>
<keyword evidence="1" id="KW-0472">Membrane</keyword>
<organism evidence="2 3">
    <name type="scientific">Micromonospora inaquosa</name>
    <dbReference type="NCBI Taxonomy" id="2203716"/>
    <lineage>
        <taxon>Bacteria</taxon>
        <taxon>Bacillati</taxon>
        <taxon>Actinomycetota</taxon>
        <taxon>Actinomycetes</taxon>
        <taxon>Micromonosporales</taxon>
        <taxon>Micromonosporaceae</taxon>
        <taxon>Micromonospora</taxon>
    </lineage>
</organism>
<feature type="transmembrane region" description="Helical" evidence="1">
    <location>
        <begin position="41"/>
        <end position="61"/>
    </location>
</feature>
<keyword evidence="3" id="KW-1185">Reference proteome</keyword>
<dbReference type="EMBL" id="QGSZ01000287">
    <property type="protein sequence ID" value="RQW98743.1"/>
    <property type="molecule type" value="Genomic_DNA"/>
</dbReference>
<dbReference type="Proteomes" id="UP000282312">
    <property type="component" value="Unassembled WGS sequence"/>
</dbReference>
<proteinExistence type="predicted"/>
<evidence type="ECO:0000313" key="3">
    <source>
        <dbReference type="Proteomes" id="UP000282312"/>
    </source>
</evidence>
<dbReference type="AlphaFoldDB" id="A0A3N9WCU8"/>
<sequence length="69" mass="7951">MQVKLRFLLVSTAQVAVAVLAFAFLMTLIFEPGEWRKSEWLFDLMPLLAMVVAINVAVQLFRLRRNAKK</sequence>
<reference evidence="2 3" key="1">
    <citation type="submission" date="2018-05" db="EMBL/GenBank/DDBJ databases">
        <title>Micromonospora from Atacama Desert.</title>
        <authorList>
            <person name="Carro L."/>
            <person name="Goodfellow M."/>
            <person name="Klenk H.-P."/>
        </authorList>
    </citation>
    <scope>NUCLEOTIDE SEQUENCE [LARGE SCALE GENOMIC DNA]</scope>
    <source>
        <strain evidence="2 3">LB39</strain>
    </source>
</reference>
<evidence type="ECO:0000313" key="2">
    <source>
        <dbReference type="EMBL" id="RQW98743.1"/>
    </source>
</evidence>
<evidence type="ECO:0000256" key="1">
    <source>
        <dbReference type="SAM" id="Phobius"/>
    </source>
</evidence>
<dbReference type="OrthoDB" id="9919885at2"/>
<accession>A0A3N9WCU8</accession>